<reference evidence="19 20" key="1">
    <citation type="submission" date="2016-02" db="EMBL/GenBank/DDBJ databases">
        <title>Anaerosporomusa subterraneum gen. nov., sp. nov., a spore-forming obligate anaerobe isolated from saprolite.</title>
        <authorList>
            <person name="Choi J.K."/>
            <person name="Shah M."/>
            <person name="Yee N."/>
        </authorList>
    </citation>
    <scope>NUCLEOTIDE SEQUENCE [LARGE SCALE GENOMIC DNA]</scope>
    <source>
        <strain evidence="19 20">RU4</strain>
    </source>
</reference>
<keyword evidence="4 18" id="KW-0812">Transmembrane</keyword>
<evidence type="ECO:0000256" key="1">
    <source>
        <dbReference type="ARBA" id="ARBA00004141"/>
    </source>
</evidence>
<organism evidence="19 20">
    <name type="scientific">Anaerosporomusa subterranea</name>
    <dbReference type="NCBI Taxonomy" id="1794912"/>
    <lineage>
        <taxon>Bacteria</taxon>
        <taxon>Bacillati</taxon>
        <taxon>Bacillota</taxon>
        <taxon>Negativicutes</taxon>
        <taxon>Acetonemataceae</taxon>
        <taxon>Anaerosporomusa</taxon>
    </lineage>
</organism>
<dbReference type="GO" id="GO:0009252">
    <property type="term" value="P:peptidoglycan biosynthetic process"/>
    <property type="evidence" value="ECO:0007669"/>
    <property type="project" value="UniProtKB-KW"/>
</dbReference>
<evidence type="ECO:0000256" key="7">
    <source>
        <dbReference type="ARBA" id="ARBA00022989"/>
    </source>
</evidence>
<dbReference type="GO" id="GO:0032153">
    <property type="term" value="C:cell division site"/>
    <property type="evidence" value="ECO:0007669"/>
    <property type="project" value="TreeGrafter"/>
</dbReference>
<evidence type="ECO:0000256" key="17">
    <source>
        <dbReference type="SAM" id="MobiDB-lite"/>
    </source>
</evidence>
<evidence type="ECO:0000256" key="15">
    <source>
        <dbReference type="ARBA" id="ARBA00049902"/>
    </source>
</evidence>
<feature type="transmembrane region" description="Helical" evidence="18">
    <location>
        <begin position="229"/>
        <end position="250"/>
    </location>
</feature>
<dbReference type="Proteomes" id="UP000076268">
    <property type="component" value="Unassembled WGS sequence"/>
</dbReference>
<protein>
    <recommendedName>
        <fullName evidence="12">Probable peptidoglycan glycosyltransferase FtsW</fullName>
        <ecNumber evidence="14">2.4.99.28</ecNumber>
    </recommendedName>
    <alternativeName>
        <fullName evidence="13">Cell division protein FtsW</fullName>
    </alternativeName>
    <alternativeName>
        <fullName evidence="10">Cell wall polymerase</fullName>
    </alternativeName>
    <alternativeName>
        <fullName evidence="9">Peptidoglycan polymerase</fullName>
    </alternativeName>
</protein>
<dbReference type="GO" id="GO:0051301">
    <property type="term" value="P:cell division"/>
    <property type="evidence" value="ECO:0007669"/>
    <property type="project" value="InterPro"/>
</dbReference>
<evidence type="ECO:0000256" key="4">
    <source>
        <dbReference type="ARBA" id="ARBA00022692"/>
    </source>
</evidence>
<evidence type="ECO:0000256" key="6">
    <source>
        <dbReference type="ARBA" id="ARBA00022984"/>
    </source>
</evidence>
<keyword evidence="7 18" id="KW-1133">Transmembrane helix</keyword>
<comment type="catalytic activity">
    <reaction evidence="15">
        <text>[GlcNAc-(1-&gt;4)-Mur2Ac(oyl-L-Ala-gamma-D-Glu-L-Lys-D-Ala-D-Ala)](n)-di-trans,octa-cis-undecaprenyl diphosphate + beta-D-GlcNAc-(1-&gt;4)-Mur2Ac(oyl-L-Ala-gamma-D-Glu-L-Lys-D-Ala-D-Ala)-di-trans,octa-cis-undecaprenyl diphosphate = [GlcNAc-(1-&gt;4)-Mur2Ac(oyl-L-Ala-gamma-D-Glu-L-Lys-D-Ala-D-Ala)](n+1)-di-trans,octa-cis-undecaprenyl diphosphate + di-trans,octa-cis-undecaprenyl diphosphate + H(+)</text>
        <dbReference type="Rhea" id="RHEA:23708"/>
        <dbReference type="Rhea" id="RHEA-COMP:9602"/>
        <dbReference type="Rhea" id="RHEA-COMP:9603"/>
        <dbReference type="ChEBI" id="CHEBI:15378"/>
        <dbReference type="ChEBI" id="CHEBI:58405"/>
        <dbReference type="ChEBI" id="CHEBI:60033"/>
        <dbReference type="ChEBI" id="CHEBI:78435"/>
        <dbReference type="EC" id="2.4.99.28"/>
    </reaction>
</comment>
<evidence type="ECO:0000256" key="8">
    <source>
        <dbReference type="ARBA" id="ARBA00023136"/>
    </source>
</evidence>
<dbReference type="PROSITE" id="PS00428">
    <property type="entry name" value="FTSW_RODA_SPOVE"/>
    <property type="match status" value="1"/>
</dbReference>
<evidence type="ECO:0000256" key="18">
    <source>
        <dbReference type="SAM" id="Phobius"/>
    </source>
</evidence>
<evidence type="ECO:0000256" key="16">
    <source>
        <dbReference type="ARBA" id="ARBA00049966"/>
    </source>
</evidence>
<dbReference type="PANTHER" id="PTHR30474:SF2">
    <property type="entry name" value="PEPTIDOGLYCAN GLYCOSYLTRANSFERASE FTSW-RELATED"/>
    <property type="match status" value="1"/>
</dbReference>
<sequence length="395" mass="42494">MRKMAFWLGPNEAVLVISLILLIIGSVNIFSASFVLAAEMMDDSYYFLLQHAKAFAAGMLGFSLIAWLGYRRVAAFTPLLILATIGLLVAVLVFGEDANGARRWIRIGIKFQPSELAKLAVIIMTAVYLGGRLEKRLPISLFSPPMYITLAIGFLVLRQPDMGTAAVIVGLGIVMHLIAGIPRKEIVGLAFVGTGVFTYFIFAAAYRADRIWAWLNPWNYQQGIGYQSVQSLLAIGSGGLSGVGFGKGASKFYYLPEAHTDFAFAVLCQEVGFIGATLVLTLLAGLGFYGIKIALAARDKQGMMLAIGVIVLILGQALGNIAMVCGVIPVAGVPLPFISYGGTSLMINLLALAFLISVGRSCRQPELEESQPEESKRPHLSVVSRPKFGIPQKGE</sequence>
<comment type="similarity">
    <text evidence="11">Belongs to the SEDS family. FtsW subfamily.</text>
</comment>
<dbReference type="EC" id="2.4.99.28" evidence="14"/>
<dbReference type="GO" id="GO:0008360">
    <property type="term" value="P:regulation of cell shape"/>
    <property type="evidence" value="ECO:0007669"/>
    <property type="project" value="UniProtKB-KW"/>
</dbReference>
<keyword evidence="20" id="KW-1185">Reference proteome</keyword>
<name>A0A154BPL1_ANASB</name>
<dbReference type="STRING" id="1794912.AXX12_11600"/>
<evidence type="ECO:0000256" key="3">
    <source>
        <dbReference type="ARBA" id="ARBA00022679"/>
    </source>
</evidence>
<accession>A0A154BPL1</accession>
<keyword evidence="8 18" id="KW-0472">Membrane</keyword>
<evidence type="ECO:0000256" key="2">
    <source>
        <dbReference type="ARBA" id="ARBA00022676"/>
    </source>
</evidence>
<gene>
    <name evidence="19" type="ORF">AXX12_11600</name>
</gene>
<feature type="transmembrane region" description="Helical" evidence="18">
    <location>
        <begin position="13"/>
        <end position="38"/>
    </location>
</feature>
<dbReference type="InterPro" id="IPR018365">
    <property type="entry name" value="Cell_cycle_FtsW-rel_CS"/>
</dbReference>
<evidence type="ECO:0000256" key="14">
    <source>
        <dbReference type="ARBA" id="ARBA00044770"/>
    </source>
</evidence>
<dbReference type="Pfam" id="PF01098">
    <property type="entry name" value="FTSW_RODA_SPOVE"/>
    <property type="match status" value="1"/>
</dbReference>
<feature type="transmembrane region" description="Helical" evidence="18">
    <location>
        <begin position="45"/>
        <end position="67"/>
    </location>
</feature>
<dbReference type="EMBL" id="LSGP01000020">
    <property type="protein sequence ID" value="KYZ75835.1"/>
    <property type="molecule type" value="Genomic_DNA"/>
</dbReference>
<dbReference type="InterPro" id="IPR001182">
    <property type="entry name" value="FtsW/RodA"/>
</dbReference>
<evidence type="ECO:0000256" key="12">
    <source>
        <dbReference type="ARBA" id="ARBA00041185"/>
    </source>
</evidence>
<comment type="function">
    <text evidence="16">Peptidoglycan polymerase that is essential for cell division.</text>
</comment>
<evidence type="ECO:0000313" key="20">
    <source>
        <dbReference type="Proteomes" id="UP000076268"/>
    </source>
</evidence>
<feature type="region of interest" description="Disordered" evidence="17">
    <location>
        <begin position="366"/>
        <end position="395"/>
    </location>
</feature>
<evidence type="ECO:0000256" key="5">
    <source>
        <dbReference type="ARBA" id="ARBA00022960"/>
    </source>
</evidence>
<feature type="transmembrane region" description="Helical" evidence="18">
    <location>
        <begin position="164"/>
        <end position="181"/>
    </location>
</feature>
<evidence type="ECO:0000256" key="9">
    <source>
        <dbReference type="ARBA" id="ARBA00032370"/>
    </source>
</evidence>
<feature type="transmembrane region" description="Helical" evidence="18">
    <location>
        <begin position="262"/>
        <end position="291"/>
    </location>
</feature>
<feature type="transmembrane region" description="Helical" evidence="18">
    <location>
        <begin position="303"/>
        <end position="331"/>
    </location>
</feature>
<feature type="transmembrane region" description="Helical" evidence="18">
    <location>
        <begin position="73"/>
        <end position="95"/>
    </location>
</feature>
<comment type="caution">
    <text evidence="19">The sequence shown here is derived from an EMBL/GenBank/DDBJ whole genome shotgun (WGS) entry which is preliminary data.</text>
</comment>
<evidence type="ECO:0000256" key="11">
    <source>
        <dbReference type="ARBA" id="ARBA00038053"/>
    </source>
</evidence>
<dbReference type="GO" id="GO:0008955">
    <property type="term" value="F:peptidoglycan glycosyltransferase activity"/>
    <property type="evidence" value="ECO:0007669"/>
    <property type="project" value="UniProtKB-EC"/>
</dbReference>
<evidence type="ECO:0000313" key="19">
    <source>
        <dbReference type="EMBL" id="KYZ75835.1"/>
    </source>
</evidence>
<feature type="transmembrane region" description="Helical" evidence="18">
    <location>
        <begin position="116"/>
        <end position="133"/>
    </location>
</feature>
<proteinExistence type="inferred from homology"/>
<feature type="transmembrane region" description="Helical" evidence="18">
    <location>
        <begin position="337"/>
        <end position="358"/>
    </location>
</feature>
<dbReference type="PANTHER" id="PTHR30474">
    <property type="entry name" value="CELL CYCLE PROTEIN"/>
    <property type="match status" value="1"/>
</dbReference>
<comment type="subcellular location">
    <subcellularLocation>
        <location evidence="1">Membrane</location>
        <topology evidence="1">Multi-pass membrane protein</topology>
    </subcellularLocation>
</comment>
<dbReference type="GO" id="GO:0005886">
    <property type="term" value="C:plasma membrane"/>
    <property type="evidence" value="ECO:0007669"/>
    <property type="project" value="TreeGrafter"/>
</dbReference>
<dbReference type="AlphaFoldDB" id="A0A154BPL1"/>
<dbReference type="GO" id="GO:0015648">
    <property type="term" value="F:lipid-linked peptidoglycan transporter activity"/>
    <property type="evidence" value="ECO:0007669"/>
    <property type="project" value="TreeGrafter"/>
</dbReference>
<keyword evidence="5" id="KW-0133">Cell shape</keyword>
<evidence type="ECO:0000256" key="10">
    <source>
        <dbReference type="ARBA" id="ARBA00033270"/>
    </source>
</evidence>
<feature type="transmembrane region" description="Helical" evidence="18">
    <location>
        <begin position="139"/>
        <end position="157"/>
    </location>
</feature>
<keyword evidence="3" id="KW-0808">Transferase</keyword>
<keyword evidence="6" id="KW-0573">Peptidoglycan synthesis</keyword>
<feature type="transmembrane region" description="Helical" evidence="18">
    <location>
        <begin position="187"/>
        <end position="208"/>
    </location>
</feature>
<keyword evidence="2" id="KW-0328">Glycosyltransferase</keyword>
<evidence type="ECO:0000256" key="13">
    <source>
        <dbReference type="ARBA" id="ARBA00041418"/>
    </source>
</evidence>